<sequence>MQGGHQAAPLPTRRVRRQGRPVGANPPLPGSGSEEQHQTRTRLPLGNQRPPAHAHGRLQTVAGNPHRLRRRHRQVLQQSGRRWQNHPLLDGPRAPEKEERTSRDGGVSAGAGNAREDCGRR</sequence>
<dbReference type="EMBL" id="HBUE01243870">
    <property type="protein sequence ID" value="CAG6550878.1"/>
    <property type="molecule type" value="Transcribed_RNA"/>
</dbReference>
<protein>
    <submittedName>
        <fullName evidence="2">(northern house mosquito) hypothetical protein</fullName>
    </submittedName>
</protein>
<feature type="region of interest" description="Disordered" evidence="1">
    <location>
        <begin position="1"/>
        <end position="121"/>
    </location>
</feature>
<dbReference type="EMBL" id="HBUE01350969">
    <property type="protein sequence ID" value="CAG6603172.1"/>
    <property type="molecule type" value="Transcribed_RNA"/>
</dbReference>
<evidence type="ECO:0000313" key="2">
    <source>
        <dbReference type="EMBL" id="CAG6603175.1"/>
    </source>
</evidence>
<proteinExistence type="predicted"/>
<dbReference type="EMBL" id="HBUE01350972">
    <property type="protein sequence ID" value="CAG6603175.1"/>
    <property type="molecule type" value="Transcribed_RNA"/>
</dbReference>
<evidence type="ECO:0000256" key="1">
    <source>
        <dbReference type="SAM" id="MobiDB-lite"/>
    </source>
</evidence>
<dbReference type="AlphaFoldDB" id="A0A8D8PIY7"/>
<feature type="compositionally biased region" description="Basic and acidic residues" evidence="1">
    <location>
        <begin position="93"/>
        <end position="103"/>
    </location>
</feature>
<name>A0A8D8PIY7_CULPI</name>
<dbReference type="EMBL" id="HBUE01243873">
    <property type="protein sequence ID" value="CAG6550881.1"/>
    <property type="molecule type" value="Transcribed_RNA"/>
</dbReference>
<reference evidence="2" key="1">
    <citation type="submission" date="2021-05" db="EMBL/GenBank/DDBJ databases">
        <authorList>
            <person name="Alioto T."/>
            <person name="Alioto T."/>
            <person name="Gomez Garrido J."/>
        </authorList>
    </citation>
    <scope>NUCLEOTIDE SEQUENCE</scope>
</reference>
<accession>A0A8D8PIY7</accession>
<organism evidence="2">
    <name type="scientific">Culex pipiens</name>
    <name type="common">House mosquito</name>
    <dbReference type="NCBI Taxonomy" id="7175"/>
    <lineage>
        <taxon>Eukaryota</taxon>
        <taxon>Metazoa</taxon>
        <taxon>Ecdysozoa</taxon>
        <taxon>Arthropoda</taxon>
        <taxon>Hexapoda</taxon>
        <taxon>Insecta</taxon>
        <taxon>Pterygota</taxon>
        <taxon>Neoptera</taxon>
        <taxon>Endopterygota</taxon>
        <taxon>Diptera</taxon>
        <taxon>Nematocera</taxon>
        <taxon>Culicoidea</taxon>
        <taxon>Culicidae</taxon>
        <taxon>Culicinae</taxon>
        <taxon>Culicini</taxon>
        <taxon>Culex</taxon>
        <taxon>Culex</taxon>
    </lineage>
</organism>